<evidence type="ECO:0000256" key="1">
    <source>
        <dbReference type="SAM" id="MobiDB-lite"/>
    </source>
</evidence>
<evidence type="ECO:0000313" key="3">
    <source>
        <dbReference type="Proteomes" id="UP000283530"/>
    </source>
</evidence>
<dbReference type="InterPro" id="IPR027408">
    <property type="entry name" value="PNPase/RNase_PH_dom_sf"/>
</dbReference>
<dbReference type="GO" id="GO:0005730">
    <property type="term" value="C:nucleolus"/>
    <property type="evidence" value="ECO:0007669"/>
    <property type="project" value="TreeGrafter"/>
</dbReference>
<name>A0A3S3N9M2_9MAGN</name>
<dbReference type="GO" id="GO:0000176">
    <property type="term" value="C:nuclear exosome (RNase complex)"/>
    <property type="evidence" value="ECO:0007669"/>
    <property type="project" value="TreeGrafter"/>
</dbReference>
<dbReference type="Proteomes" id="UP000283530">
    <property type="component" value="Unassembled WGS sequence"/>
</dbReference>
<dbReference type="OrthoDB" id="27298at2759"/>
<comment type="caution">
    <text evidence="2">The sequence shown here is derived from an EMBL/GenBank/DDBJ whole genome shotgun (WGS) entry which is preliminary data.</text>
</comment>
<dbReference type="InterPro" id="IPR050080">
    <property type="entry name" value="RNase_PH"/>
</dbReference>
<evidence type="ECO:0000313" key="2">
    <source>
        <dbReference type="EMBL" id="RWR90917.1"/>
    </source>
</evidence>
<organism evidence="2 3">
    <name type="scientific">Cinnamomum micranthum f. kanehirae</name>
    <dbReference type="NCBI Taxonomy" id="337451"/>
    <lineage>
        <taxon>Eukaryota</taxon>
        <taxon>Viridiplantae</taxon>
        <taxon>Streptophyta</taxon>
        <taxon>Embryophyta</taxon>
        <taxon>Tracheophyta</taxon>
        <taxon>Spermatophyta</taxon>
        <taxon>Magnoliopsida</taxon>
        <taxon>Magnoliidae</taxon>
        <taxon>Laurales</taxon>
        <taxon>Lauraceae</taxon>
        <taxon>Cinnamomum</taxon>
    </lineage>
</organism>
<feature type="region of interest" description="Disordered" evidence="1">
    <location>
        <begin position="320"/>
        <end position="342"/>
    </location>
</feature>
<dbReference type="GO" id="GO:0016075">
    <property type="term" value="P:rRNA catabolic process"/>
    <property type="evidence" value="ECO:0007669"/>
    <property type="project" value="TreeGrafter"/>
</dbReference>
<dbReference type="Gene3D" id="3.30.230.70">
    <property type="entry name" value="GHMP Kinase, N-terminal domain"/>
    <property type="match status" value="1"/>
</dbReference>
<feature type="compositionally biased region" description="Low complexity" evidence="1">
    <location>
        <begin position="209"/>
        <end position="259"/>
    </location>
</feature>
<protein>
    <submittedName>
        <fullName evidence="2">Exosome complex component RRP41 isoform X1</fullName>
    </submittedName>
</protein>
<dbReference type="AlphaFoldDB" id="A0A3S3N9M2"/>
<dbReference type="GO" id="GO:0071028">
    <property type="term" value="P:nuclear mRNA surveillance"/>
    <property type="evidence" value="ECO:0007669"/>
    <property type="project" value="TreeGrafter"/>
</dbReference>
<dbReference type="PANTHER" id="PTHR11953">
    <property type="entry name" value="EXOSOME COMPLEX COMPONENT"/>
    <property type="match status" value="1"/>
</dbReference>
<dbReference type="STRING" id="337451.A0A3S3N9M2"/>
<dbReference type="EMBL" id="QPKB01000008">
    <property type="protein sequence ID" value="RWR90917.1"/>
    <property type="molecule type" value="Genomic_DNA"/>
</dbReference>
<dbReference type="PANTHER" id="PTHR11953:SF0">
    <property type="entry name" value="EXOSOME COMPLEX COMPONENT RRP41"/>
    <property type="match status" value="1"/>
</dbReference>
<feature type="region of interest" description="Disordered" evidence="1">
    <location>
        <begin position="205"/>
        <end position="259"/>
    </location>
</feature>
<dbReference type="GO" id="GO:0034475">
    <property type="term" value="P:U4 snRNA 3'-end processing"/>
    <property type="evidence" value="ECO:0007669"/>
    <property type="project" value="TreeGrafter"/>
</dbReference>
<dbReference type="GO" id="GO:0000177">
    <property type="term" value="C:cytoplasmic exosome (RNase complex)"/>
    <property type="evidence" value="ECO:0007669"/>
    <property type="project" value="TreeGrafter"/>
</dbReference>
<gene>
    <name evidence="2" type="ORF">CKAN_02004600</name>
</gene>
<dbReference type="GO" id="GO:0071051">
    <property type="term" value="P:poly(A)-dependent snoRNA 3'-end processing"/>
    <property type="evidence" value="ECO:0007669"/>
    <property type="project" value="TreeGrafter"/>
</dbReference>
<proteinExistence type="predicted"/>
<keyword evidence="3" id="KW-1185">Reference proteome</keyword>
<feature type="compositionally biased region" description="Pro residues" evidence="1">
    <location>
        <begin position="323"/>
        <end position="339"/>
    </location>
</feature>
<dbReference type="GO" id="GO:0003723">
    <property type="term" value="F:RNA binding"/>
    <property type="evidence" value="ECO:0007669"/>
    <property type="project" value="TreeGrafter"/>
</dbReference>
<sequence>MEILYWKMTFHCHQYTLVPFRKLKKWATNMFNNHRQEVGEQHTVRSTLEHLSSGEGSYSKFQYLLDSYPAPPASAAEYSPPKGEDHKCNLVSYSSPIHVKAKEFNSSKAAMKLLELLKSPVKVQRCHGELVVGFLQIFVFGVLGTRSCKFFKWCDTVTFNGVPNVVGSLSPTCNCGAGKCILLTEKDGKDADDAAIPWRTPKLEPASIAPSTRAPGAPTAAAPTRAPRPAPLASSIPSTRAPGAPAAAVTPTRAPRPASADAAAPWAPRLALLLLPRGCPGQRCSCLAGARRCCHRTCDRVGARGARHCCCLAWPGAQASPSLPGPPAIASPGRAPRPAPASTGHPLQLFCMCRKSLQTKGSITRQPSTGLLAIPAWAPTGVASSTRAPRAPPTAVPSAWTSKPALATATSMPPPHSDASRPSTLKSVTFCKLESKICPSTNVVAAIRRHRVEELNALLQKPEGRYQVQNSSQQISDQALVRCEYSMANFSTGDRMRRPKGAPRKFLVIRQTMEACIVTHLMPRSQELDLHASMLQALADAGIPMRDLVTSCNLNYVEDSAGGPDVTVGILAKMDKVTLLQSLVK</sequence>
<accession>A0A3S3N9M2</accession>
<reference evidence="2 3" key="1">
    <citation type="journal article" date="2019" name="Nat. Plants">
        <title>Stout camphor tree genome fills gaps in understanding of flowering plant genome evolution.</title>
        <authorList>
            <person name="Chaw S.M."/>
            <person name="Liu Y.C."/>
            <person name="Wu Y.W."/>
            <person name="Wang H.Y."/>
            <person name="Lin C.I."/>
            <person name="Wu C.S."/>
            <person name="Ke H.M."/>
            <person name="Chang L.Y."/>
            <person name="Hsu C.Y."/>
            <person name="Yang H.T."/>
            <person name="Sudianto E."/>
            <person name="Hsu M.H."/>
            <person name="Wu K.P."/>
            <person name="Wang L.N."/>
            <person name="Leebens-Mack J.H."/>
            <person name="Tsai I.J."/>
        </authorList>
    </citation>
    <scope>NUCLEOTIDE SEQUENCE [LARGE SCALE GENOMIC DNA]</scope>
    <source>
        <strain evidence="3">cv. Chaw 1501</strain>
        <tissue evidence="2">Young leaves</tissue>
    </source>
</reference>